<evidence type="ECO:0000313" key="1">
    <source>
        <dbReference type="EMBL" id="MXY32957.1"/>
    </source>
</evidence>
<proteinExistence type="predicted"/>
<protein>
    <submittedName>
        <fullName evidence="1">Ferredoxin</fullName>
    </submittedName>
</protein>
<dbReference type="SUPFAM" id="SSF54862">
    <property type="entry name" value="4Fe-4S ferredoxins"/>
    <property type="match status" value="1"/>
</dbReference>
<sequence length="212" mass="23015">MIEELAKAAHSERLDVFGLLHAEPDDGIGEGTIVLLGPAEPGFWPHVTASPEFGDGKPDPVDRWSTRVTGRIATDAGGRALLPFGKPAWPFTRWALRSGHAFVSPVLLLVHARAGLLVSYRGAILLPELLELPAPPPRPCDACEERPCLAACPASALVSDRYDLPACHAYLETEAGQDCMSRGCAVRRSCPLGRNYPRMERQSAHHMKAFHP</sequence>
<name>A0A6B0XYW7_9RHOB</name>
<dbReference type="AlphaFoldDB" id="A0A6B0XYW7"/>
<comment type="caution">
    <text evidence="1">The sequence shown here is derived from an EMBL/GenBank/DDBJ whole genome shotgun (WGS) entry which is preliminary data.</text>
</comment>
<reference evidence="1" key="1">
    <citation type="submission" date="2019-09" db="EMBL/GenBank/DDBJ databases">
        <title>Characterisation of the sponge microbiome using genome-centric metagenomics.</title>
        <authorList>
            <person name="Engelberts J.P."/>
            <person name="Robbins S.J."/>
            <person name="De Goeij J.M."/>
            <person name="Aranda M."/>
            <person name="Bell S.C."/>
            <person name="Webster N.S."/>
        </authorList>
    </citation>
    <scope>NUCLEOTIDE SEQUENCE</scope>
    <source>
        <strain evidence="1">SB0664_bin_43</strain>
    </source>
</reference>
<gene>
    <name evidence="1" type="ORF">F4Y60_02470</name>
</gene>
<accession>A0A6B0XYW7</accession>
<organism evidence="1">
    <name type="scientific">Boseongicola sp. SB0664_bin_43</name>
    <dbReference type="NCBI Taxonomy" id="2604844"/>
    <lineage>
        <taxon>Bacteria</taxon>
        <taxon>Pseudomonadati</taxon>
        <taxon>Pseudomonadota</taxon>
        <taxon>Alphaproteobacteria</taxon>
        <taxon>Rhodobacterales</taxon>
        <taxon>Paracoccaceae</taxon>
        <taxon>Boseongicola</taxon>
    </lineage>
</organism>
<dbReference type="EMBL" id="VXRY01000096">
    <property type="protein sequence ID" value="MXY32957.1"/>
    <property type="molecule type" value="Genomic_DNA"/>
</dbReference>